<evidence type="ECO:0000313" key="3">
    <source>
        <dbReference type="RefSeq" id="XP_004488447.1"/>
    </source>
</evidence>
<reference evidence="2" key="1">
    <citation type="journal article" date="2013" name="Nat. Biotechnol.">
        <title>Draft genome sequence of chickpea (Cicer arietinum) provides a resource for trait improvement.</title>
        <authorList>
            <person name="Varshney R.K."/>
            <person name="Song C."/>
            <person name="Saxena R.K."/>
            <person name="Azam S."/>
            <person name="Yu S."/>
            <person name="Sharpe A.G."/>
            <person name="Cannon S."/>
            <person name="Baek J."/>
            <person name="Rosen B.D."/>
            <person name="Tar'an B."/>
            <person name="Millan T."/>
            <person name="Zhang X."/>
            <person name="Ramsay L.D."/>
            <person name="Iwata A."/>
            <person name="Wang Y."/>
            <person name="Nelson W."/>
            <person name="Farmer A.D."/>
            <person name="Gaur P.M."/>
            <person name="Soderlund C."/>
            <person name="Penmetsa R.V."/>
            <person name="Xu C."/>
            <person name="Bharti A.K."/>
            <person name="He W."/>
            <person name="Winter P."/>
            <person name="Zhao S."/>
            <person name="Hane J.K."/>
            <person name="Carrasquilla-Garcia N."/>
            <person name="Condie J.A."/>
            <person name="Upadhyaya H.D."/>
            <person name="Luo M.C."/>
            <person name="Thudi M."/>
            <person name="Gowda C.L."/>
            <person name="Singh N.P."/>
            <person name="Lichtenzveig J."/>
            <person name="Gali K.K."/>
            <person name="Rubio J."/>
            <person name="Nadarajan N."/>
            <person name="Dolezel J."/>
            <person name="Bansal K.C."/>
            <person name="Xu X."/>
            <person name="Edwards D."/>
            <person name="Zhang G."/>
            <person name="Kahl G."/>
            <person name="Gil J."/>
            <person name="Singh K.B."/>
            <person name="Datta S.K."/>
            <person name="Jackson S.A."/>
            <person name="Wang J."/>
            <person name="Cook D.R."/>
        </authorList>
    </citation>
    <scope>NUCLEOTIDE SEQUENCE [LARGE SCALE GENOMIC DNA]</scope>
    <source>
        <strain evidence="2">cv. CDC Frontier</strain>
    </source>
</reference>
<evidence type="ECO:0000259" key="1">
    <source>
        <dbReference type="Pfam" id="PF13960"/>
    </source>
</evidence>
<dbReference type="InterPro" id="IPR004242">
    <property type="entry name" value="Transposase_21"/>
</dbReference>
<feature type="domain" description="DUF4218" evidence="1">
    <location>
        <begin position="430"/>
        <end position="536"/>
    </location>
</feature>
<dbReference type="OrthoDB" id="1384760at2759"/>
<evidence type="ECO:0000313" key="2">
    <source>
        <dbReference type="Proteomes" id="UP000087171"/>
    </source>
</evidence>
<proteinExistence type="predicted"/>
<dbReference type="PANTHER" id="PTHR10775">
    <property type="entry name" value="OS08G0208400 PROTEIN"/>
    <property type="match status" value="1"/>
</dbReference>
<dbReference type="Pfam" id="PF02992">
    <property type="entry name" value="Transposase_21"/>
    <property type="match status" value="1"/>
</dbReference>
<sequence length="597" mass="68930">MTNVSEREEVLEDKDNRLEDVILDIVQESFQRAHVFDSLCNDKEEALYPGCTNFTRLFAVLRLFNLKARNGWTDKSFTELLESLKEMLPEDNTLPNRYYEAKKILCPMVKDGDSNCDESTTGCPAKVLWYLPIIPRFKRLFLNVNDAKNIRWHADERQHDGKLCHPADSLQWKKVDELYPEFGNEPRNLRLGLATDGMNPYGNLSSNHSSWPVLLIIYNLPPSICMKHKYIMLSMMISGPRQPGNDIDVYLTPLIEDLRILWEEGVEVFDGYSCDYFKMHAMLFCTINDFPAYGNLRGYSVKGHKACPICEEDTWLKDVNVKFGKNKKQSIEKNVWKKRSVFFNLPYWSSLDVRHCIDVMHVEKNVCDSVIGTLLNIPGKTKDGLNARLDMVEIGIRQELAPQSSVAIRGILPKKVKDVLTRLCLFFNAICSKVIDPKNLDDLENEAVIILCQLEMYFPPSFFDIMVHLIVHIVREIILCGSVYLRWMYPIERCMKILKGYVKNPNRPEASIVQRYIAEEAIEFCSDYMSKADTIGVPKSRHEDRCTGKGIRGLKLKSVRCEELLQAHLYILNNTEEVQPYLFAHKNIVKEKKSSNE</sequence>
<dbReference type="PaxDb" id="3827-XP_004488447.1"/>
<dbReference type="Pfam" id="PF13960">
    <property type="entry name" value="DUF4218"/>
    <property type="match status" value="1"/>
</dbReference>
<dbReference type="RefSeq" id="XP_004488447.1">
    <property type="nucleotide sequence ID" value="XM_004488390.1"/>
</dbReference>
<dbReference type="AlphaFoldDB" id="A0A1S2XI08"/>
<dbReference type="PANTHER" id="PTHR10775:SF180">
    <property type="entry name" value="TRANSPOSON, EN_SPM-LIKE, TRANSPOSASE-ASSOCIATED DOMAIN PROTEIN-RELATED"/>
    <property type="match status" value="1"/>
</dbReference>
<keyword evidence="2" id="KW-1185">Reference proteome</keyword>
<name>A0A1S2XI08_CICAR</name>
<dbReference type="Proteomes" id="UP000087171">
    <property type="component" value="Chromosome Ca1"/>
</dbReference>
<reference evidence="3" key="2">
    <citation type="submission" date="2025-08" db="UniProtKB">
        <authorList>
            <consortium name="RefSeq"/>
        </authorList>
    </citation>
    <scope>IDENTIFICATION</scope>
    <source>
        <tissue evidence="3">Etiolated seedlings</tissue>
    </source>
</reference>
<dbReference type="InterPro" id="IPR025452">
    <property type="entry name" value="DUF4218"/>
</dbReference>
<accession>A0A1S2XI08</accession>
<dbReference type="STRING" id="3827.A0A1S2XI08"/>
<dbReference type="eggNOG" id="ENOG502QWJJ">
    <property type="taxonomic scope" value="Eukaryota"/>
</dbReference>
<organism evidence="2 3">
    <name type="scientific">Cicer arietinum</name>
    <name type="common">Chickpea</name>
    <name type="synonym">Garbanzo</name>
    <dbReference type="NCBI Taxonomy" id="3827"/>
    <lineage>
        <taxon>Eukaryota</taxon>
        <taxon>Viridiplantae</taxon>
        <taxon>Streptophyta</taxon>
        <taxon>Embryophyta</taxon>
        <taxon>Tracheophyta</taxon>
        <taxon>Spermatophyta</taxon>
        <taxon>Magnoliopsida</taxon>
        <taxon>eudicotyledons</taxon>
        <taxon>Gunneridae</taxon>
        <taxon>Pentapetalae</taxon>
        <taxon>rosids</taxon>
        <taxon>fabids</taxon>
        <taxon>Fabales</taxon>
        <taxon>Fabaceae</taxon>
        <taxon>Papilionoideae</taxon>
        <taxon>50 kb inversion clade</taxon>
        <taxon>NPAAA clade</taxon>
        <taxon>Hologalegina</taxon>
        <taxon>IRL clade</taxon>
        <taxon>Cicereae</taxon>
        <taxon>Cicer</taxon>
    </lineage>
</organism>
<protein>
    <submittedName>
        <fullName evidence="3">Uncharacterized protein LOC101493360</fullName>
    </submittedName>
</protein>
<gene>
    <name evidence="3" type="primary">LOC101493360</name>
</gene>